<reference evidence="2" key="1">
    <citation type="submission" date="2021-01" db="EMBL/GenBank/DDBJ databases">
        <title>Chromosome-level genome assembly of a human fungal pathogen reveals clustering of transcriptionally co-regulated genes.</title>
        <authorList>
            <person name="Voorhies M."/>
            <person name="Cohen S."/>
            <person name="Shea T.P."/>
            <person name="Petrus S."/>
            <person name="Munoz J.F."/>
            <person name="Poplawski S."/>
            <person name="Goldman W.E."/>
            <person name="Michael T."/>
            <person name="Cuomo C.A."/>
            <person name="Sil A."/>
            <person name="Beyhan S."/>
        </authorList>
    </citation>
    <scope>NUCLEOTIDE SEQUENCE</scope>
    <source>
        <strain evidence="2">WU24</strain>
    </source>
</reference>
<evidence type="ECO:0000313" key="3">
    <source>
        <dbReference type="Proteomes" id="UP000663671"/>
    </source>
</evidence>
<proteinExistence type="predicted"/>
<dbReference type="Proteomes" id="UP000663671">
    <property type="component" value="Chromosome 6"/>
</dbReference>
<evidence type="ECO:0000256" key="1">
    <source>
        <dbReference type="SAM" id="Phobius"/>
    </source>
</evidence>
<feature type="transmembrane region" description="Helical" evidence="1">
    <location>
        <begin position="43"/>
        <end position="69"/>
    </location>
</feature>
<organism evidence="2 3">
    <name type="scientific">Ajellomyces capsulatus</name>
    <name type="common">Darling's disease fungus</name>
    <name type="synonym">Histoplasma capsulatum</name>
    <dbReference type="NCBI Taxonomy" id="5037"/>
    <lineage>
        <taxon>Eukaryota</taxon>
        <taxon>Fungi</taxon>
        <taxon>Dikarya</taxon>
        <taxon>Ascomycota</taxon>
        <taxon>Pezizomycotina</taxon>
        <taxon>Eurotiomycetes</taxon>
        <taxon>Eurotiomycetidae</taxon>
        <taxon>Onygenales</taxon>
        <taxon>Ajellomycetaceae</taxon>
        <taxon>Histoplasma</taxon>
    </lineage>
</organism>
<keyword evidence="1" id="KW-0472">Membrane</keyword>
<accession>A0A8A1MS72</accession>
<evidence type="ECO:0000313" key="2">
    <source>
        <dbReference type="EMBL" id="QSS66907.1"/>
    </source>
</evidence>
<dbReference type="AlphaFoldDB" id="A0A8A1MS72"/>
<gene>
    <name evidence="2" type="ORF">I7I51_03119</name>
</gene>
<protein>
    <submittedName>
        <fullName evidence="2">Uncharacterized protein</fullName>
    </submittedName>
</protein>
<keyword evidence="1" id="KW-1133">Transmembrane helix</keyword>
<name>A0A8A1MS72_AJECA</name>
<sequence length="102" mass="11392">MNTIINDVVPLYAAAGGCSVSVVGSVTATPPHPWEGSQVGSQFFIIIIIIIIIVIVIVITITIITNITIITESRSPHWPTSGFVWLLPFIRRRRRRRRRATE</sequence>
<keyword evidence="1" id="KW-0812">Transmembrane</keyword>
<dbReference type="EMBL" id="CP069116">
    <property type="protein sequence ID" value="QSS66907.1"/>
    <property type="molecule type" value="Genomic_DNA"/>
</dbReference>
<dbReference type="VEuPathDB" id="FungiDB:I7I51_03119"/>